<organism evidence="4 5">
    <name type="scientific">Elysia crispata</name>
    <name type="common">lettuce slug</name>
    <dbReference type="NCBI Taxonomy" id="231223"/>
    <lineage>
        <taxon>Eukaryota</taxon>
        <taxon>Metazoa</taxon>
        <taxon>Spiralia</taxon>
        <taxon>Lophotrochozoa</taxon>
        <taxon>Mollusca</taxon>
        <taxon>Gastropoda</taxon>
        <taxon>Heterobranchia</taxon>
        <taxon>Euthyneura</taxon>
        <taxon>Panpulmonata</taxon>
        <taxon>Sacoglossa</taxon>
        <taxon>Placobranchoidea</taxon>
        <taxon>Plakobranchidae</taxon>
        <taxon>Elysia</taxon>
    </lineage>
</organism>
<feature type="compositionally biased region" description="Basic and acidic residues" evidence="1">
    <location>
        <begin position="222"/>
        <end position="245"/>
    </location>
</feature>
<evidence type="ECO:0000259" key="3">
    <source>
        <dbReference type="PROSITE" id="PS50041"/>
    </source>
</evidence>
<name>A0AAE1E0Z7_9GAST</name>
<feature type="domain" description="C-type lectin" evidence="3">
    <location>
        <begin position="41"/>
        <end position="157"/>
    </location>
</feature>
<dbReference type="PANTHER" id="PTHR22801">
    <property type="entry name" value="LITHOSTATHINE"/>
    <property type="match status" value="1"/>
</dbReference>
<dbReference type="Proteomes" id="UP001283361">
    <property type="component" value="Unassembled WGS sequence"/>
</dbReference>
<comment type="caution">
    <text evidence="4">The sequence shown here is derived from an EMBL/GenBank/DDBJ whole genome shotgun (WGS) entry which is preliminary data.</text>
</comment>
<dbReference type="SMART" id="SM00034">
    <property type="entry name" value="CLECT"/>
    <property type="match status" value="1"/>
</dbReference>
<dbReference type="EMBL" id="JAWDGP010001550">
    <property type="protein sequence ID" value="KAK3790289.1"/>
    <property type="molecule type" value="Genomic_DNA"/>
</dbReference>
<dbReference type="InterPro" id="IPR016186">
    <property type="entry name" value="C-type_lectin-like/link_sf"/>
</dbReference>
<accession>A0AAE1E0Z7</accession>
<gene>
    <name evidence="4" type="ORF">RRG08_034850</name>
</gene>
<evidence type="ECO:0000313" key="4">
    <source>
        <dbReference type="EMBL" id="KAK3790289.1"/>
    </source>
</evidence>
<proteinExistence type="predicted"/>
<dbReference type="InterPro" id="IPR016187">
    <property type="entry name" value="CTDL_fold"/>
</dbReference>
<protein>
    <recommendedName>
        <fullName evidence="3">C-type lectin domain-containing protein</fullName>
    </recommendedName>
</protein>
<dbReference type="Pfam" id="PF00059">
    <property type="entry name" value="Lectin_C"/>
    <property type="match status" value="1"/>
</dbReference>
<dbReference type="InterPro" id="IPR001304">
    <property type="entry name" value="C-type_lectin-like"/>
</dbReference>
<sequence>MALILLILLIISAVSVASNAIESSCPVGLLNAADSYYIQTWNGSCFNFVLYSKKTYSDANRYCQMHGGTLVLPKTESLNKFLIDKLENYYEYFSDVWIGLHDKKKENTFVWEDHTNLVWSNFAKNNGPGRSWFSGRSVEDCVALDPHDRGRWHDYQCGPGFVSYLTWADYIKSFICQYTLMATGDDVKGDIKKKAEKGNAKVILQDAVTLSRINKNPSTDGGQDKDQTNIKDEDKNPKDDKDADHPLGPTVHLVHEDGCPVFQCDEDCGMRGYQKDQRDCQICKCY</sequence>
<dbReference type="PANTHER" id="PTHR22801:SF63">
    <property type="entry name" value="C-TYPE LECTIN DOMAIN-CONTAINING PROTEIN"/>
    <property type="match status" value="1"/>
</dbReference>
<dbReference type="PROSITE" id="PS50041">
    <property type="entry name" value="C_TYPE_LECTIN_2"/>
    <property type="match status" value="1"/>
</dbReference>
<dbReference type="InterPro" id="IPR050801">
    <property type="entry name" value="Ca-Dep_Lectins_ImmuneDev"/>
</dbReference>
<dbReference type="Gene3D" id="2.10.22.10">
    <property type="entry name" value="Antistasin, domain 1"/>
    <property type="match status" value="1"/>
</dbReference>
<evidence type="ECO:0000256" key="2">
    <source>
        <dbReference type="SAM" id="SignalP"/>
    </source>
</evidence>
<dbReference type="AlphaFoldDB" id="A0AAE1E0Z7"/>
<feature type="chain" id="PRO_5042074825" description="C-type lectin domain-containing protein" evidence="2">
    <location>
        <begin position="18"/>
        <end position="286"/>
    </location>
</feature>
<dbReference type="SUPFAM" id="SSF56436">
    <property type="entry name" value="C-type lectin-like"/>
    <property type="match status" value="1"/>
</dbReference>
<feature type="region of interest" description="Disordered" evidence="1">
    <location>
        <begin position="213"/>
        <end position="249"/>
    </location>
</feature>
<keyword evidence="5" id="KW-1185">Reference proteome</keyword>
<feature type="signal peptide" evidence="2">
    <location>
        <begin position="1"/>
        <end position="17"/>
    </location>
</feature>
<dbReference type="CDD" id="cd00037">
    <property type="entry name" value="CLECT"/>
    <property type="match status" value="1"/>
</dbReference>
<reference evidence="4" key="1">
    <citation type="journal article" date="2023" name="G3 (Bethesda)">
        <title>A reference genome for the long-term kleptoplast-retaining sea slug Elysia crispata morphotype clarki.</title>
        <authorList>
            <person name="Eastman K.E."/>
            <person name="Pendleton A.L."/>
            <person name="Shaikh M.A."/>
            <person name="Suttiyut T."/>
            <person name="Ogas R."/>
            <person name="Tomko P."/>
            <person name="Gavelis G."/>
            <person name="Widhalm J.R."/>
            <person name="Wisecaver J.H."/>
        </authorList>
    </citation>
    <scope>NUCLEOTIDE SEQUENCE</scope>
    <source>
        <strain evidence="4">ECLA1</strain>
    </source>
</reference>
<keyword evidence="2" id="KW-0732">Signal</keyword>
<evidence type="ECO:0000256" key="1">
    <source>
        <dbReference type="SAM" id="MobiDB-lite"/>
    </source>
</evidence>
<evidence type="ECO:0000313" key="5">
    <source>
        <dbReference type="Proteomes" id="UP001283361"/>
    </source>
</evidence>
<dbReference type="Gene3D" id="3.10.100.10">
    <property type="entry name" value="Mannose-Binding Protein A, subunit A"/>
    <property type="match status" value="1"/>
</dbReference>